<dbReference type="RefSeq" id="WP_300959973.1">
    <property type="nucleotide sequence ID" value="NZ_JAUHJR010000002.1"/>
</dbReference>
<proteinExistence type="predicted"/>
<comment type="caution">
    <text evidence="1">The sequence shown here is derived from an EMBL/GenBank/DDBJ whole genome shotgun (WGS) entry which is preliminary data.</text>
</comment>
<reference evidence="1" key="1">
    <citation type="submission" date="2023-06" db="EMBL/GenBank/DDBJ databases">
        <title>Draft genome sequence of Nocardioides sp. SOB72.</title>
        <authorList>
            <person name="Zhang G."/>
        </authorList>
    </citation>
    <scope>NUCLEOTIDE SEQUENCE</scope>
    <source>
        <strain evidence="1">SOB72</strain>
    </source>
</reference>
<keyword evidence="2" id="KW-1185">Reference proteome</keyword>
<dbReference type="Proteomes" id="UP001168537">
    <property type="component" value="Unassembled WGS sequence"/>
</dbReference>
<name>A0ABT8ESG1_9ACTN</name>
<gene>
    <name evidence="1" type="ORF">QWY29_06955</name>
</gene>
<evidence type="ECO:0000313" key="1">
    <source>
        <dbReference type="EMBL" id="MDN4161092.1"/>
    </source>
</evidence>
<protein>
    <submittedName>
        <fullName evidence="1">Uncharacterized protein</fullName>
    </submittedName>
</protein>
<dbReference type="EMBL" id="JAUHJR010000002">
    <property type="protein sequence ID" value="MDN4161092.1"/>
    <property type="molecule type" value="Genomic_DNA"/>
</dbReference>
<accession>A0ABT8ESG1</accession>
<evidence type="ECO:0000313" key="2">
    <source>
        <dbReference type="Proteomes" id="UP001168537"/>
    </source>
</evidence>
<sequence length="187" mass="20433">MDDQPVQGGGWFAYAPKGMPDDFENPPVRDVYLRADEYGGPYWSTDGALGPDYEDVHHDLGISRSLHDDVTAWNDAALAPNADADAIFARQQDLLRRLTEEVRAGIEVPAPRSAPPLRVALLDHDFAAEALPEPLAFEVLAWRADAPKYAYATGDNDAEIWAWQDLGAALAARVGAVLGDDYAVRPF</sequence>
<organism evidence="1 2">
    <name type="scientific">Nocardioides abyssi</name>
    <dbReference type="NCBI Taxonomy" id="3058370"/>
    <lineage>
        <taxon>Bacteria</taxon>
        <taxon>Bacillati</taxon>
        <taxon>Actinomycetota</taxon>
        <taxon>Actinomycetes</taxon>
        <taxon>Propionibacteriales</taxon>
        <taxon>Nocardioidaceae</taxon>
        <taxon>Nocardioides</taxon>
    </lineage>
</organism>